<dbReference type="EMBL" id="KZ997558">
    <property type="protein sequence ID" value="RKO87257.1"/>
    <property type="molecule type" value="Genomic_DNA"/>
</dbReference>
<evidence type="ECO:0000313" key="2">
    <source>
        <dbReference type="EMBL" id="RKO87257.1"/>
    </source>
</evidence>
<dbReference type="GO" id="GO:0001731">
    <property type="term" value="P:formation of translation preinitiation complex"/>
    <property type="evidence" value="ECO:0007669"/>
    <property type="project" value="InterPro"/>
</dbReference>
<dbReference type="Pfam" id="PF01253">
    <property type="entry name" value="SUI1"/>
    <property type="match status" value="1"/>
</dbReference>
<dbReference type="InterPro" id="IPR001950">
    <property type="entry name" value="SUI1"/>
</dbReference>
<sequence length="127" mass="13708">LMANMQSFYRITFPGSEPEVRRGSLEPIHVVIKMRGGHKSVTLVTGLERFRIDPEELASALRLRCASSTSGKANAAPLLEVMVQGNHTAELADLLSTQYGIPYSGVGKDGPVSRMVEVVNKLAAKGK</sequence>
<name>A0A4V1IQP3_9FUNG</name>
<evidence type="ECO:0000259" key="1">
    <source>
        <dbReference type="PROSITE" id="PS50296"/>
    </source>
</evidence>
<dbReference type="PROSITE" id="PS50296">
    <property type="entry name" value="SUI1"/>
    <property type="match status" value="1"/>
</dbReference>
<dbReference type="InterPro" id="IPR039759">
    <property type="entry name" value="eIF2D_SUI1"/>
</dbReference>
<keyword evidence="2" id="KW-0648">Protein biosynthesis</keyword>
<dbReference type="GO" id="GO:0003743">
    <property type="term" value="F:translation initiation factor activity"/>
    <property type="evidence" value="ECO:0007669"/>
    <property type="project" value="UniProtKB-KW"/>
</dbReference>
<keyword evidence="3" id="KW-1185">Reference proteome</keyword>
<keyword evidence="2" id="KW-0396">Initiation factor</keyword>
<evidence type="ECO:0000313" key="3">
    <source>
        <dbReference type="Proteomes" id="UP000269721"/>
    </source>
</evidence>
<dbReference type="PANTHER" id="PTHR12217:SF4">
    <property type="entry name" value="EUKARYOTIC TRANSLATION INITIATION FACTOR 2D"/>
    <property type="match status" value="1"/>
</dbReference>
<dbReference type="AlphaFoldDB" id="A0A4V1IQP3"/>
<dbReference type="Proteomes" id="UP000269721">
    <property type="component" value="Unassembled WGS sequence"/>
</dbReference>
<dbReference type="PANTHER" id="PTHR12217">
    <property type="entry name" value="EUKARYOTIC TRANSLATION INITIATION FACTOR 2D"/>
    <property type="match status" value="1"/>
</dbReference>
<accession>A0A4V1IQP3</accession>
<proteinExistence type="predicted"/>
<dbReference type="CDD" id="cd11608">
    <property type="entry name" value="eIF2D_C"/>
    <property type="match status" value="1"/>
</dbReference>
<feature type="domain" description="SUI1" evidence="1">
    <location>
        <begin position="28"/>
        <end position="99"/>
    </location>
</feature>
<dbReference type="InterPro" id="IPR036877">
    <property type="entry name" value="SUI1_dom_sf"/>
</dbReference>
<dbReference type="Gene3D" id="3.30.780.10">
    <property type="entry name" value="SUI1-like domain"/>
    <property type="match status" value="1"/>
</dbReference>
<protein>
    <submittedName>
        <fullName evidence="2">Translation initiation factor SUI1</fullName>
    </submittedName>
</protein>
<dbReference type="OrthoDB" id="199771at2759"/>
<dbReference type="SUPFAM" id="SSF55159">
    <property type="entry name" value="eIF1-like"/>
    <property type="match status" value="1"/>
</dbReference>
<dbReference type="InterPro" id="IPR039757">
    <property type="entry name" value="EIF2D"/>
</dbReference>
<gene>
    <name evidence="2" type="ORF">BDK51DRAFT_35410</name>
</gene>
<reference evidence="3" key="1">
    <citation type="journal article" date="2018" name="Nat. Microbiol.">
        <title>Leveraging single-cell genomics to expand the fungal tree of life.</title>
        <authorList>
            <person name="Ahrendt S.R."/>
            <person name="Quandt C.A."/>
            <person name="Ciobanu D."/>
            <person name="Clum A."/>
            <person name="Salamov A."/>
            <person name="Andreopoulos B."/>
            <person name="Cheng J.F."/>
            <person name="Woyke T."/>
            <person name="Pelin A."/>
            <person name="Henrissat B."/>
            <person name="Reynolds N.K."/>
            <person name="Benny G.L."/>
            <person name="Smith M.E."/>
            <person name="James T.Y."/>
            <person name="Grigoriev I.V."/>
        </authorList>
    </citation>
    <scope>NUCLEOTIDE SEQUENCE [LARGE SCALE GENOMIC DNA]</scope>
</reference>
<organism evidence="2 3">
    <name type="scientific">Blyttiomyces helicus</name>
    <dbReference type="NCBI Taxonomy" id="388810"/>
    <lineage>
        <taxon>Eukaryota</taxon>
        <taxon>Fungi</taxon>
        <taxon>Fungi incertae sedis</taxon>
        <taxon>Chytridiomycota</taxon>
        <taxon>Chytridiomycota incertae sedis</taxon>
        <taxon>Chytridiomycetes</taxon>
        <taxon>Chytridiomycetes incertae sedis</taxon>
        <taxon>Blyttiomyces</taxon>
    </lineage>
</organism>
<feature type="non-terminal residue" evidence="2">
    <location>
        <position position="1"/>
    </location>
</feature>